<dbReference type="SUPFAM" id="SSF50891">
    <property type="entry name" value="Cyclophilin-like"/>
    <property type="match status" value="2"/>
</dbReference>
<dbReference type="FunFam" id="2.40.50.100:FF:000003">
    <property type="entry name" value="Acetyl-CoA carboxylase biotin carboxyl carrier protein"/>
    <property type="match status" value="1"/>
</dbReference>
<sequence>MKTLIANRGAIACRIIRTLDRLGFASVAVFSEADIASRHVEMAGQAIELGAAPPRESYLNIQKILAAAKETGAEAIHPGYGFLSENADFARACEDAGIRFIGPTPSQMEDFGLKHRARELAGECNVPLLPGTQLLSSVDEAVQRASGIGYPVMLKSTAGGGGIGMRVCNNEADLREHFDSVTRLSQTNFKNGGLFLEKFVRHARHIEVQIFGDGQGRVLALGERDCSLQRRNQKVVEETPAPNLPPEVREQLFACARRLGERVKYRSAGTVEFVYDAEAGAFYFLEVNTRLQVEHGVTEEVLGIDLVEWMVRLAAGDLGFWPKEPLLPRGHSVQVRVYAEDPLRNFQPSTGMLTEVRWPADTRIETWVVPGNNVTPFYDPLVAKLIVHRETRAAALQAMRTALDDTAISGIETNRDYLRAIMDQADFVAGHPTTSLLGQFKFVSAAIEVVEPGAISTVQDYPGRMGYWAVGVPPSGPMDDCSFRLANRIVGNPEAVAALELTMVGPVLRFHGPAKICLTGARVEALLNGRSVPMEECVEVPTGAVLKVGRCSGGGCRTYLAFAGGLRVPDYLGSKSTFTLGKFGGPTGRALQTGDMLHLADSATDSPSTAIINPPRWGEHWNVRVLYGPHGAPDFFTNEDIEVFFSTRWKVHYNSNPTGIRLIGPKPRWARSDGGEAGLHPSNIHDNAYAVGTVDFTGDMPIILGLDGPSLGGFVCPATIIRADRWMMGQFKPGDTVRFVPVTLAAAEAAEAELTHCIDNLRYPSPGAETVGKVIATHLPSPVLRHLPPRKKQVEVKYRQSGDKYLLIEYGQPILDLDLRFRVHALMNWLLEKKLPGVIDLTPGIRSLQIHYNNLMLPAKKLLDLLEHAEEELADLEHLDVPSRIIHLPLSWDDPATRLAIEKYTQSVRADAPWCPSNIEFIRRINGLSNTEEVRRIVFDASYLVLGLGDVYLGAPVATPLDPRHRLVTTKYNPARTWTPENAVGIGGAYLCIYGMEGPGGYQFVGRTIQVWNTWRQTRDFTDGKPWLLRFFDQIRFYPVSAEELLRLREDFPLGRFKLKVEETTFSYRKYHEFLHKEADDIAAFRKSQREAFGQERERWKAQGQEIVASEPVDEVPAILGEELPGGCEAVRAPLTGNVWKVLVKPGQVIERGQPVVIVEAMKMEAKIDSPCAGRIREIKCVEGRQVSAGQLLVIVELQSE</sequence>
<dbReference type="InterPro" id="IPR005481">
    <property type="entry name" value="BC-like_N"/>
</dbReference>
<dbReference type="Pfam" id="PF02785">
    <property type="entry name" value="Biotin_carb_C"/>
    <property type="match status" value="1"/>
</dbReference>
<evidence type="ECO:0000259" key="9">
    <source>
        <dbReference type="PROSITE" id="PS50975"/>
    </source>
</evidence>
<dbReference type="InterPro" id="IPR011764">
    <property type="entry name" value="Biotin_carboxylation_dom"/>
</dbReference>
<dbReference type="PROSITE" id="PS50979">
    <property type="entry name" value="BC"/>
    <property type="match status" value="1"/>
</dbReference>
<dbReference type="InterPro" id="IPR005482">
    <property type="entry name" value="Biotin_COase_C"/>
</dbReference>
<evidence type="ECO:0000256" key="3">
    <source>
        <dbReference type="ARBA" id="ARBA00022741"/>
    </source>
</evidence>
<dbReference type="PROSITE" id="PS50968">
    <property type="entry name" value="BIOTINYL_LIPOYL"/>
    <property type="match status" value="1"/>
</dbReference>
<dbReference type="PANTHER" id="PTHR18866">
    <property type="entry name" value="CARBOXYLASE:PYRUVATE/ACETYL-COA/PROPIONYL-COA CARBOXYLASE"/>
    <property type="match status" value="1"/>
</dbReference>
<name>B9XA72_PEDPL</name>
<keyword evidence="6" id="KW-0092">Biotin</keyword>
<dbReference type="GO" id="GO:0016874">
    <property type="term" value="F:ligase activity"/>
    <property type="evidence" value="ECO:0007669"/>
    <property type="project" value="UniProtKB-KW"/>
</dbReference>
<keyword evidence="2" id="KW-0436">Ligase</keyword>
<dbReference type="Pfam" id="PF02786">
    <property type="entry name" value="CPSase_L_D2"/>
    <property type="match status" value="1"/>
</dbReference>
<dbReference type="InterPro" id="IPR005479">
    <property type="entry name" value="CPAse_ATP-bd"/>
</dbReference>
<dbReference type="SMART" id="SM00878">
    <property type="entry name" value="Biotin_carb_C"/>
    <property type="match status" value="1"/>
</dbReference>
<dbReference type="Proteomes" id="UP000003688">
    <property type="component" value="Unassembled WGS sequence"/>
</dbReference>
<dbReference type="SMART" id="SM00797">
    <property type="entry name" value="AHS2"/>
    <property type="match status" value="1"/>
</dbReference>
<reference evidence="11 12" key="1">
    <citation type="journal article" date="2011" name="J. Bacteriol.">
        <title>Genome sequence of 'Pedosphaera parvula' Ellin514, an aerobic Verrucomicrobial isolate from pasture soil.</title>
        <authorList>
            <person name="Kant R."/>
            <person name="van Passel M.W."/>
            <person name="Sangwan P."/>
            <person name="Palva A."/>
            <person name="Lucas S."/>
            <person name="Copeland A."/>
            <person name="Lapidus A."/>
            <person name="Glavina Del Rio T."/>
            <person name="Dalin E."/>
            <person name="Tice H."/>
            <person name="Bruce D."/>
            <person name="Goodwin L."/>
            <person name="Pitluck S."/>
            <person name="Chertkov O."/>
            <person name="Larimer F.W."/>
            <person name="Land M.L."/>
            <person name="Hauser L."/>
            <person name="Brettin T.S."/>
            <person name="Detter J.C."/>
            <person name="Han S."/>
            <person name="de Vos W.M."/>
            <person name="Janssen P.H."/>
            <person name="Smidt H."/>
        </authorList>
    </citation>
    <scope>NUCLEOTIDE SEQUENCE [LARGE SCALE GENOMIC DNA]</scope>
    <source>
        <strain evidence="11 12">Ellin514</strain>
    </source>
</reference>
<evidence type="ECO:0000256" key="7">
    <source>
        <dbReference type="PROSITE-ProRule" id="PRU00409"/>
    </source>
</evidence>
<dbReference type="PROSITE" id="PS00866">
    <property type="entry name" value="CPSASE_1"/>
    <property type="match status" value="1"/>
</dbReference>
<dbReference type="InterPro" id="IPR003833">
    <property type="entry name" value="CT_C_D"/>
</dbReference>
<dbReference type="SUPFAM" id="SSF52440">
    <property type="entry name" value="PreATP-grasp domain"/>
    <property type="match status" value="1"/>
</dbReference>
<dbReference type="SUPFAM" id="SSF51230">
    <property type="entry name" value="Single hybrid motif"/>
    <property type="match status" value="1"/>
</dbReference>
<dbReference type="InterPro" id="IPR016185">
    <property type="entry name" value="PreATP-grasp_dom_sf"/>
</dbReference>
<dbReference type="InterPro" id="IPR000089">
    <property type="entry name" value="Biotin_lipoyl"/>
</dbReference>
<dbReference type="Gene3D" id="3.30.470.20">
    <property type="entry name" value="ATP-grasp fold, B domain"/>
    <property type="match status" value="1"/>
</dbReference>
<evidence type="ECO:0000313" key="12">
    <source>
        <dbReference type="Proteomes" id="UP000003688"/>
    </source>
</evidence>
<dbReference type="InterPro" id="IPR011053">
    <property type="entry name" value="Single_hybrid_motif"/>
</dbReference>
<dbReference type="RefSeq" id="WP_007412720.1">
    <property type="nucleotide sequence ID" value="NZ_ABOX02000001.1"/>
</dbReference>
<dbReference type="FunFam" id="3.40.50.20:FF:000010">
    <property type="entry name" value="Propionyl-CoA carboxylase subunit alpha"/>
    <property type="match status" value="1"/>
</dbReference>
<comment type="cofactor">
    <cofactor evidence="1">
        <name>biotin</name>
        <dbReference type="ChEBI" id="CHEBI:57586"/>
    </cofactor>
</comment>
<keyword evidence="4" id="KW-0378">Hydrolase</keyword>
<dbReference type="PROSITE" id="PS50975">
    <property type="entry name" value="ATP_GRASP"/>
    <property type="match status" value="1"/>
</dbReference>
<dbReference type="InterPro" id="IPR050856">
    <property type="entry name" value="Biotin_carboxylase_complex"/>
</dbReference>
<evidence type="ECO:0000256" key="4">
    <source>
        <dbReference type="ARBA" id="ARBA00022801"/>
    </source>
</evidence>
<dbReference type="SUPFAM" id="SSF51246">
    <property type="entry name" value="Rudiment single hybrid motif"/>
    <property type="match status" value="1"/>
</dbReference>
<proteinExistence type="predicted"/>
<dbReference type="GO" id="GO:0046872">
    <property type="term" value="F:metal ion binding"/>
    <property type="evidence" value="ECO:0007669"/>
    <property type="project" value="InterPro"/>
</dbReference>
<dbReference type="Pfam" id="PF02682">
    <property type="entry name" value="CT_C_D"/>
    <property type="match status" value="1"/>
</dbReference>
<dbReference type="PROSITE" id="PS00867">
    <property type="entry name" value="CPSASE_2"/>
    <property type="match status" value="1"/>
</dbReference>
<evidence type="ECO:0000313" key="11">
    <source>
        <dbReference type="EMBL" id="EEF63413.1"/>
    </source>
</evidence>
<feature type="domain" description="Lipoyl-binding" evidence="8">
    <location>
        <begin position="1119"/>
        <end position="1197"/>
    </location>
</feature>
<dbReference type="InterPro" id="IPR001882">
    <property type="entry name" value="Biotin_BS"/>
</dbReference>
<dbReference type="EMBL" id="ABOX02000001">
    <property type="protein sequence ID" value="EEF63413.1"/>
    <property type="molecule type" value="Genomic_DNA"/>
</dbReference>
<dbReference type="InterPro" id="IPR003778">
    <property type="entry name" value="CT_A_B"/>
</dbReference>
<dbReference type="PROSITE" id="PS00188">
    <property type="entry name" value="BIOTIN"/>
    <property type="match status" value="1"/>
</dbReference>
<dbReference type="CDD" id="cd06850">
    <property type="entry name" value="biotinyl_domain"/>
    <property type="match status" value="1"/>
</dbReference>
<dbReference type="Pfam" id="PF02626">
    <property type="entry name" value="CT_A_B"/>
    <property type="match status" value="1"/>
</dbReference>
<protein>
    <submittedName>
        <fullName evidence="11">Urea carboxylase</fullName>
    </submittedName>
</protein>
<organism evidence="11 12">
    <name type="scientific">Pedosphaera parvula (strain Ellin514)</name>
    <dbReference type="NCBI Taxonomy" id="320771"/>
    <lineage>
        <taxon>Bacteria</taxon>
        <taxon>Pseudomonadati</taxon>
        <taxon>Verrucomicrobiota</taxon>
        <taxon>Pedosphaerae</taxon>
        <taxon>Pedosphaerales</taxon>
        <taxon>Pedosphaeraceae</taxon>
        <taxon>Pedosphaera</taxon>
    </lineage>
</organism>
<dbReference type="Pfam" id="PF00364">
    <property type="entry name" value="Biotin_lipoyl"/>
    <property type="match status" value="1"/>
</dbReference>
<dbReference type="GO" id="GO:0016787">
    <property type="term" value="F:hydrolase activity"/>
    <property type="evidence" value="ECO:0007669"/>
    <property type="project" value="UniProtKB-KW"/>
</dbReference>
<dbReference type="Gene3D" id="2.40.100.10">
    <property type="entry name" value="Cyclophilin-like"/>
    <property type="match status" value="2"/>
</dbReference>
<dbReference type="SUPFAM" id="SSF56059">
    <property type="entry name" value="Glutathione synthetase ATP-binding domain-like"/>
    <property type="match status" value="1"/>
</dbReference>
<evidence type="ECO:0000259" key="10">
    <source>
        <dbReference type="PROSITE" id="PS50979"/>
    </source>
</evidence>
<dbReference type="Pfam" id="PF00289">
    <property type="entry name" value="Biotin_carb_N"/>
    <property type="match status" value="1"/>
</dbReference>
<dbReference type="SMART" id="SM00796">
    <property type="entry name" value="AHS1"/>
    <property type="match status" value="1"/>
</dbReference>
<keyword evidence="5 7" id="KW-0067">ATP-binding</keyword>
<dbReference type="STRING" id="320771.Cflav_PD6048"/>
<feature type="domain" description="Biotin carboxylation" evidence="10">
    <location>
        <begin position="1"/>
        <end position="442"/>
    </location>
</feature>
<evidence type="ECO:0000256" key="1">
    <source>
        <dbReference type="ARBA" id="ARBA00001953"/>
    </source>
</evidence>
<keyword evidence="3 7" id="KW-0547">Nucleotide-binding</keyword>
<dbReference type="Gene3D" id="3.30.1360.40">
    <property type="match status" value="1"/>
</dbReference>
<evidence type="ECO:0000256" key="5">
    <source>
        <dbReference type="ARBA" id="ARBA00022840"/>
    </source>
</evidence>
<dbReference type="PANTHER" id="PTHR18866:SF128">
    <property type="entry name" value="UREA AMIDOLYASE"/>
    <property type="match status" value="1"/>
</dbReference>
<dbReference type="SUPFAM" id="SSF160467">
    <property type="entry name" value="PH0987 N-terminal domain-like"/>
    <property type="match status" value="1"/>
</dbReference>
<dbReference type="GO" id="GO:0005524">
    <property type="term" value="F:ATP binding"/>
    <property type="evidence" value="ECO:0007669"/>
    <property type="project" value="UniProtKB-UniRule"/>
</dbReference>
<evidence type="ECO:0000256" key="6">
    <source>
        <dbReference type="ARBA" id="ARBA00023267"/>
    </source>
</evidence>
<dbReference type="InterPro" id="IPR014084">
    <property type="entry name" value="Urea_COase"/>
</dbReference>
<dbReference type="NCBIfam" id="TIGR02712">
    <property type="entry name" value="urea_carbox"/>
    <property type="match status" value="1"/>
</dbReference>
<comment type="caution">
    <text evidence="11">The sequence shown here is derived from an EMBL/GenBank/DDBJ whole genome shotgun (WGS) entry which is preliminary data.</text>
</comment>
<dbReference type="AlphaFoldDB" id="B9XA72"/>
<dbReference type="NCBIfam" id="TIGR00724">
    <property type="entry name" value="urea_amlyse_rel"/>
    <property type="match status" value="1"/>
</dbReference>
<keyword evidence="12" id="KW-1185">Reference proteome</keyword>
<accession>B9XA72</accession>
<dbReference type="InterPro" id="IPR011761">
    <property type="entry name" value="ATP-grasp"/>
</dbReference>
<dbReference type="InterPro" id="IPR011054">
    <property type="entry name" value="Rudment_hybrid_motif"/>
</dbReference>
<dbReference type="OrthoDB" id="9807469at2"/>
<feature type="domain" description="ATP-grasp" evidence="9">
    <location>
        <begin position="118"/>
        <end position="315"/>
    </location>
</feature>
<gene>
    <name evidence="11" type="ORF">Cflav_PD6048</name>
</gene>
<dbReference type="InterPro" id="IPR029000">
    <property type="entry name" value="Cyclophilin-like_dom_sf"/>
</dbReference>
<evidence type="ECO:0000256" key="2">
    <source>
        <dbReference type="ARBA" id="ARBA00022598"/>
    </source>
</evidence>
<dbReference type="Gene3D" id="2.40.50.100">
    <property type="match status" value="1"/>
</dbReference>
<evidence type="ECO:0000259" key="8">
    <source>
        <dbReference type="PROSITE" id="PS50968"/>
    </source>
</evidence>